<dbReference type="NCBIfam" id="TIGR00758">
    <property type="entry name" value="UDG_fam4"/>
    <property type="match status" value="1"/>
</dbReference>
<protein>
    <recommendedName>
        <fullName evidence="4">Type-4 uracil-DNA glycosylase</fullName>
        <ecNumber evidence="3">3.2.2.27</ecNumber>
    </recommendedName>
</protein>
<dbReference type="RefSeq" id="WP_057940934.1">
    <property type="nucleotide sequence ID" value="NZ_ACJX03000001.1"/>
</dbReference>
<comment type="similarity">
    <text evidence="2">Belongs to the uracil-DNA glycosylase (UDG) superfamily. Type 4 (UDGa) family.</text>
</comment>
<dbReference type="SMART" id="SM00986">
    <property type="entry name" value="UDG"/>
    <property type="match status" value="1"/>
</dbReference>
<dbReference type="InterPro" id="IPR005273">
    <property type="entry name" value="Ura-DNA_glyco_family4"/>
</dbReference>
<proteinExistence type="inferred from homology"/>
<dbReference type="Proteomes" id="UP000005273">
    <property type="component" value="Unassembled WGS sequence"/>
</dbReference>
<evidence type="ECO:0000256" key="4">
    <source>
        <dbReference type="ARBA" id="ARBA00019403"/>
    </source>
</evidence>
<dbReference type="InterPro" id="IPR036895">
    <property type="entry name" value="Uracil-DNA_glycosylase-like_sf"/>
</dbReference>
<dbReference type="AlphaFoldDB" id="A0A0T5XCM0"/>
<gene>
    <name evidence="13" type="ORF">HMPREF1705_03379</name>
</gene>
<keyword evidence="7" id="KW-0227">DNA damage</keyword>
<dbReference type="Pfam" id="PF03167">
    <property type="entry name" value="UDG"/>
    <property type="match status" value="1"/>
</dbReference>
<dbReference type="Gene3D" id="3.40.470.10">
    <property type="entry name" value="Uracil-DNA glycosylase-like domain"/>
    <property type="match status" value="1"/>
</dbReference>
<organism evidence="13 14">
    <name type="scientific">Acetomicrobium hydrogeniformans ATCC BAA-1850</name>
    <dbReference type="NCBI Taxonomy" id="592015"/>
    <lineage>
        <taxon>Bacteria</taxon>
        <taxon>Thermotogati</taxon>
        <taxon>Synergistota</taxon>
        <taxon>Synergistia</taxon>
        <taxon>Synergistales</taxon>
        <taxon>Acetomicrobiaceae</taxon>
        <taxon>Acetomicrobium</taxon>
    </lineage>
</organism>
<dbReference type="CDD" id="cd10030">
    <property type="entry name" value="UDG-F4_TTUDGA_SPO1dp_like"/>
    <property type="match status" value="1"/>
</dbReference>
<comment type="catalytic activity">
    <reaction evidence="1">
        <text>Hydrolyzes single-stranded DNA or mismatched double-stranded DNA and polynucleotides, releasing free uracil.</text>
        <dbReference type="EC" id="3.2.2.27"/>
    </reaction>
</comment>
<keyword evidence="14" id="KW-1185">Reference proteome</keyword>
<comment type="caution">
    <text evidence="13">The sequence shown here is derived from an EMBL/GenBank/DDBJ whole genome shotgun (WGS) entry which is preliminary data.</text>
</comment>
<reference evidence="14" key="1">
    <citation type="submission" date="2012-09" db="EMBL/GenBank/DDBJ databases">
        <authorList>
            <person name="Weinstock G."/>
            <person name="Sodergren E."/>
            <person name="Clifton S."/>
            <person name="Fulton L."/>
            <person name="Fulton B."/>
            <person name="Courtney L."/>
            <person name="Fronick C."/>
            <person name="Harrison M."/>
            <person name="Strong C."/>
            <person name="Farmer C."/>
            <person name="Delehaunty K."/>
            <person name="Markovic C."/>
            <person name="Hall O."/>
            <person name="Minx P."/>
            <person name="Tomlinson C."/>
            <person name="Mitreva M."/>
            <person name="Nelson J."/>
            <person name="Hou S."/>
            <person name="Wollam A."/>
            <person name="Pepin K.H."/>
            <person name="Johnson M."/>
            <person name="Bhonagiri V."/>
            <person name="Nash W.E."/>
            <person name="Suruliraj S."/>
            <person name="Warren W."/>
            <person name="Chinwalla A."/>
            <person name="Mardis E.R."/>
            <person name="Wilson R.K."/>
        </authorList>
    </citation>
    <scope>NUCLEOTIDE SEQUENCE [LARGE SCALE GENOMIC DNA]</scope>
    <source>
        <strain evidence="14">OS1</strain>
    </source>
</reference>
<evidence type="ECO:0000256" key="7">
    <source>
        <dbReference type="ARBA" id="ARBA00022763"/>
    </source>
</evidence>
<evidence type="ECO:0000256" key="10">
    <source>
        <dbReference type="ARBA" id="ARBA00023014"/>
    </source>
</evidence>
<dbReference type="OrthoDB" id="5290748at2"/>
<dbReference type="EC" id="3.2.2.27" evidence="3"/>
<keyword evidence="5" id="KW-0004">4Fe-4S</keyword>
<evidence type="ECO:0000313" key="14">
    <source>
        <dbReference type="Proteomes" id="UP000005273"/>
    </source>
</evidence>
<dbReference type="GO" id="GO:0046872">
    <property type="term" value="F:metal ion binding"/>
    <property type="evidence" value="ECO:0007669"/>
    <property type="project" value="UniProtKB-KW"/>
</dbReference>
<dbReference type="STRING" id="592015.HMPREF1705_03379"/>
<evidence type="ECO:0000256" key="2">
    <source>
        <dbReference type="ARBA" id="ARBA00006521"/>
    </source>
</evidence>
<evidence type="ECO:0000256" key="1">
    <source>
        <dbReference type="ARBA" id="ARBA00001400"/>
    </source>
</evidence>
<dbReference type="eggNOG" id="COG1573">
    <property type="taxonomic scope" value="Bacteria"/>
</dbReference>
<evidence type="ECO:0000256" key="3">
    <source>
        <dbReference type="ARBA" id="ARBA00012030"/>
    </source>
</evidence>
<evidence type="ECO:0000256" key="8">
    <source>
        <dbReference type="ARBA" id="ARBA00022801"/>
    </source>
</evidence>
<dbReference type="PANTHER" id="PTHR33693:SF1">
    <property type="entry name" value="TYPE-4 URACIL-DNA GLYCOSYLASE"/>
    <property type="match status" value="1"/>
</dbReference>
<accession>A0A0T5XCM0</accession>
<feature type="domain" description="Uracil-DNA glycosylase-like" evidence="12">
    <location>
        <begin position="45"/>
        <end position="197"/>
    </location>
</feature>
<name>A0A0T5XCM0_9BACT</name>
<dbReference type="InterPro" id="IPR005122">
    <property type="entry name" value="Uracil-DNA_glycosylase-like"/>
</dbReference>
<sequence>MSETLYLLSGKEIDKKVDETWKILEEKVKECRKCPLSENRTQSVFGEGSKKTELMFVGEGPGADEDLQGLPFVGKAGQLLNQIFAAAGIDRSEVYITNVVKCRPPQNRVPTVEECSACNDYLFAQISLVQPKILVTLGNTPTKWLLKTTHEGITQLRGKCFDWYGIKLMPMFHPSYLLRNQSRKVGSPRHLMWQDIQEVKARWDEIRQAAKQ</sequence>
<evidence type="ECO:0000256" key="11">
    <source>
        <dbReference type="ARBA" id="ARBA00023204"/>
    </source>
</evidence>
<evidence type="ECO:0000256" key="6">
    <source>
        <dbReference type="ARBA" id="ARBA00022723"/>
    </source>
</evidence>
<keyword evidence="9" id="KW-0408">Iron</keyword>
<evidence type="ECO:0000259" key="12">
    <source>
        <dbReference type="SMART" id="SM00986"/>
    </source>
</evidence>
<dbReference type="GO" id="GO:0051539">
    <property type="term" value="F:4 iron, 4 sulfur cluster binding"/>
    <property type="evidence" value="ECO:0007669"/>
    <property type="project" value="UniProtKB-KW"/>
</dbReference>
<evidence type="ECO:0000313" key="13">
    <source>
        <dbReference type="EMBL" id="KRT36118.1"/>
    </source>
</evidence>
<keyword evidence="10" id="KW-0411">Iron-sulfur</keyword>
<dbReference type="SMART" id="SM00987">
    <property type="entry name" value="UreE_C"/>
    <property type="match status" value="1"/>
</dbReference>
<dbReference type="GO" id="GO:0006281">
    <property type="term" value="P:DNA repair"/>
    <property type="evidence" value="ECO:0007669"/>
    <property type="project" value="UniProtKB-KW"/>
</dbReference>
<dbReference type="InterPro" id="IPR051536">
    <property type="entry name" value="UDG_Type-4/5"/>
</dbReference>
<evidence type="ECO:0000256" key="9">
    <source>
        <dbReference type="ARBA" id="ARBA00023004"/>
    </source>
</evidence>
<dbReference type="PANTHER" id="PTHR33693">
    <property type="entry name" value="TYPE-5 URACIL-DNA GLYCOSYLASE"/>
    <property type="match status" value="1"/>
</dbReference>
<keyword evidence="8" id="KW-0378">Hydrolase</keyword>
<keyword evidence="11" id="KW-0234">DNA repair</keyword>
<evidence type="ECO:0000256" key="5">
    <source>
        <dbReference type="ARBA" id="ARBA00022485"/>
    </source>
</evidence>
<dbReference type="SUPFAM" id="SSF52141">
    <property type="entry name" value="Uracil-DNA glycosylase-like"/>
    <property type="match status" value="1"/>
</dbReference>
<dbReference type="EMBL" id="ACJX03000001">
    <property type="protein sequence ID" value="KRT36118.1"/>
    <property type="molecule type" value="Genomic_DNA"/>
</dbReference>
<dbReference type="GO" id="GO:0004844">
    <property type="term" value="F:uracil DNA N-glycosylase activity"/>
    <property type="evidence" value="ECO:0007669"/>
    <property type="project" value="UniProtKB-EC"/>
</dbReference>
<keyword evidence="6" id="KW-0479">Metal-binding</keyword>